<dbReference type="EMBL" id="MU250591">
    <property type="protein sequence ID" value="KAG7439547.1"/>
    <property type="molecule type" value="Genomic_DNA"/>
</dbReference>
<accession>A0A9P7VFC7</accession>
<dbReference type="GeneID" id="66100408"/>
<comment type="caution">
    <text evidence="1">The sequence shown here is derived from an EMBL/GenBank/DDBJ whole genome shotgun (WGS) entry which is preliminary data.</text>
</comment>
<dbReference type="OrthoDB" id="10641973at2759"/>
<protein>
    <submittedName>
        <fullName evidence="1">Uncharacterized protein</fullName>
    </submittedName>
</protein>
<dbReference type="Proteomes" id="UP000812287">
    <property type="component" value="Unassembled WGS sequence"/>
</dbReference>
<sequence>MLWMAFSSWCELIANGVKELLSHSREVRFMCIVGLMLLAESALFGLLDLKDFERWLGLFRAFLACIAVEALFSPPRFPRSIASLTTDLNDALRVVVTPARHFDLIGPVFLGIWVGLISSGLGDTSNAEIVAGPPILLLLRWQLPSWVVSSRAVALNVAARIISLGSAGLHTDSFAPTYYMGVATHLVHLHAIEGCSDIVAEAVLIGTLHRRDRICFHTIRSWTYLTLETNIASASAGPVLDSCAIEQPAGRGKSARFHPYVKRPAIQYIFRSFVALIFGCERVSVLLQSRDIPFVSLKLGPVGVELLVRTNMHDKKWFWRCFFEYAPIVYARKARNDTFLNAFQRVISLLARRLLRVIEDLSSTIMRATPPPFCIRGIILAFHKRKRASICRHNTIVGFVSGTSIPASQRCLRERVFACRTISMLKFFAGSPIMSTSGDVSFLFGYRDDGYSFLLTQSYQSYVIVDLMFTVPSALQANAIFTLFSLDNSPVLTLESQ</sequence>
<dbReference type="RefSeq" id="XP_043033047.1">
    <property type="nucleotide sequence ID" value="XM_043178121.1"/>
</dbReference>
<evidence type="ECO:0000313" key="2">
    <source>
        <dbReference type="Proteomes" id="UP000812287"/>
    </source>
</evidence>
<name>A0A9P7VFC7_9AGAR</name>
<gene>
    <name evidence="1" type="ORF">BT62DRAFT_1013848</name>
</gene>
<organism evidence="1 2">
    <name type="scientific">Guyanagaster necrorhizus</name>
    <dbReference type="NCBI Taxonomy" id="856835"/>
    <lineage>
        <taxon>Eukaryota</taxon>
        <taxon>Fungi</taxon>
        <taxon>Dikarya</taxon>
        <taxon>Basidiomycota</taxon>
        <taxon>Agaricomycotina</taxon>
        <taxon>Agaricomycetes</taxon>
        <taxon>Agaricomycetidae</taxon>
        <taxon>Agaricales</taxon>
        <taxon>Marasmiineae</taxon>
        <taxon>Physalacriaceae</taxon>
        <taxon>Guyanagaster</taxon>
    </lineage>
</organism>
<dbReference type="AlphaFoldDB" id="A0A9P7VFC7"/>
<proteinExistence type="predicted"/>
<keyword evidence="2" id="KW-1185">Reference proteome</keyword>
<reference evidence="1" key="1">
    <citation type="submission" date="2020-11" db="EMBL/GenBank/DDBJ databases">
        <title>Adaptations for nitrogen fixation in a non-lichenized fungal sporocarp promotes dispersal by wood-feeding termites.</title>
        <authorList>
            <consortium name="DOE Joint Genome Institute"/>
            <person name="Koch R.A."/>
            <person name="Yoon G."/>
            <person name="Arayal U."/>
            <person name="Lail K."/>
            <person name="Amirebrahimi M."/>
            <person name="Labutti K."/>
            <person name="Lipzen A."/>
            <person name="Riley R."/>
            <person name="Barry K."/>
            <person name="Henrissat B."/>
            <person name="Grigoriev I.V."/>
            <person name="Herr J.R."/>
            <person name="Aime M.C."/>
        </authorList>
    </citation>
    <scope>NUCLEOTIDE SEQUENCE</scope>
    <source>
        <strain evidence="1">MCA 3950</strain>
    </source>
</reference>
<evidence type="ECO:0000313" key="1">
    <source>
        <dbReference type="EMBL" id="KAG7439547.1"/>
    </source>
</evidence>